<name>A0A3S0IA64_9BACI</name>
<protein>
    <recommendedName>
        <fullName evidence="3">AAA domain-containing protein</fullName>
    </recommendedName>
</protein>
<sequence length="283" mass="32652">MAEILSFYSVAHSQGKRTLSLGFAELLAMNEHKVLYVELDYKKPSVAISTQITDVTRNAREFFQDTILKRSFDLEPYILTKEILLNSENRDLRRVYAELPDKLDYLTLPMNFQESSFPSLINEGEDNEKEAQEYIDKFLYSLKTSKYTYIILNLPIELHSIFGFEVIANSEQIINVVTPNATRLFENKNAYKFLSSNIAHLEEKWSTILNMTSTELTANEYFQLTSEDAILIPYDPARQQSEFALQLSSVEIRERLEKLAAKLKISFESAIPKKRNGLFGRMG</sequence>
<dbReference type="Proteomes" id="UP000271374">
    <property type="component" value="Unassembled WGS sequence"/>
</dbReference>
<dbReference type="RefSeq" id="WP_126410098.1">
    <property type="nucleotide sequence ID" value="NZ_RXNT01000016.1"/>
</dbReference>
<dbReference type="SUPFAM" id="SSF52540">
    <property type="entry name" value="P-loop containing nucleoside triphosphate hydrolases"/>
    <property type="match status" value="1"/>
</dbReference>
<evidence type="ECO:0008006" key="3">
    <source>
        <dbReference type="Google" id="ProtNLM"/>
    </source>
</evidence>
<dbReference type="OrthoDB" id="2887815at2"/>
<accession>A0A3S0IA64</accession>
<organism evidence="1 2">
    <name type="scientific">Bacillus yapensis</name>
    <dbReference type="NCBI Taxonomy" id="2492960"/>
    <lineage>
        <taxon>Bacteria</taxon>
        <taxon>Bacillati</taxon>
        <taxon>Bacillota</taxon>
        <taxon>Bacilli</taxon>
        <taxon>Bacillales</taxon>
        <taxon>Bacillaceae</taxon>
        <taxon>Bacillus</taxon>
    </lineage>
</organism>
<dbReference type="AlphaFoldDB" id="A0A3S0IA64"/>
<evidence type="ECO:0000313" key="1">
    <source>
        <dbReference type="EMBL" id="RTR28094.1"/>
    </source>
</evidence>
<gene>
    <name evidence="1" type="ORF">EKG37_17475</name>
</gene>
<dbReference type="EMBL" id="RXNT01000016">
    <property type="protein sequence ID" value="RTR28094.1"/>
    <property type="molecule type" value="Genomic_DNA"/>
</dbReference>
<keyword evidence="2" id="KW-1185">Reference proteome</keyword>
<comment type="caution">
    <text evidence="1">The sequence shown here is derived from an EMBL/GenBank/DDBJ whole genome shotgun (WGS) entry which is preliminary data.</text>
</comment>
<dbReference type="InterPro" id="IPR027417">
    <property type="entry name" value="P-loop_NTPase"/>
</dbReference>
<reference evidence="1 2" key="1">
    <citation type="submission" date="2018-12" db="EMBL/GenBank/DDBJ databases">
        <title>Bacillus yapensis draft genome sequence.</title>
        <authorList>
            <person name="Yu L."/>
            <person name="Xu X."/>
            <person name="Tang X."/>
        </authorList>
    </citation>
    <scope>NUCLEOTIDE SEQUENCE [LARGE SCALE GENOMIC DNA]</scope>
    <source>
        <strain evidence="1 2">XXST-01</strain>
    </source>
</reference>
<proteinExistence type="predicted"/>
<evidence type="ECO:0000313" key="2">
    <source>
        <dbReference type="Proteomes" id="UP000271374"/>
    </source>
</evidence>
<dbReference type="Gene3D" id="3.40.50.300">
    <property type="entry name" value="P-loop containing nucleotide triphosphate hydrolases"/>
    <property type="match status" value="1"/>
</dbReference>